<name>A0A0F9DH55_9ZZZZ</name>
<sequence length="77" mass="9047">REVWHMVRNLGTKNGGFGAYFYPQPGDIKTPFKNIKAFQRGLDKYGAYAKIPKHWWNYPVIQDWKDNEVPNLPPLEV</sequence>
<reference evidence="1" key="1">
    <citation type="journal article" date="2015" name="Nature">
        <title>Complex archaea that bridge the gap between prokaryotes and eukaryotes.</title>
        <authorList>
            <person name="Spang A."/>
            <person name="Saw J.H."/>
            <person name="Jorgensen S.L."/>
            <person name="Zaremba-Niedzwiedzka K."/>
            <person name="Martijn J."/>
            <person name="Lind A.E."/>
            <person name="van Eijk R."/>
            <person name="Schleper C."/>
            <person name="Guy L."/>
            <person name="Ettema T.J."/>
        </authorList>
    </citation>
    <scope>NUCLEOTIDE SEQUENCE</scope>
</reference>
<accession>A0A0F9DH55</accession>
<protein>
    <submittedName>
        <fullName evidence="1">Uncharacterized protein</fullName>
    </submittedName>
</protein>
<dbReference type="AlphaFoldDB" id="A0A0F9DH55"/>
<evidence type="ECO:0000313" key="1">
    <source>
        <dbReference type="EMBL" id="KKL17081.1"/>
    </source>
</evidence>
<gene>
    <name evidence="1" type="ORF">LCGC14_2489150</name>
</gene>
<comment type="caution">
    <text evidence="1">The sequence shown here is derived from an EMBL/GenBank/DDBJ whole genome shotgun (WGS) entry which is preliminary data.</text>
</comment>
<proteinExistence type="predicted"/>
<feature type="non-terminal residue" evidence="1">
    <location>
        <position position="1"/>
    </location>
</feature>
<organism evidence="1">
    <name type="scientific">marine sediment metagenome</name>
    <dbReference type="NCBI Taxonomy" id="412755"/>
    <lineage>
        <taxon>unclassified sequences</taxon>
        <taxon>metagenomes</taxon>
        <taxon>ecological metagenomes</taxon>
    </lineage>
</organism>
<dbReference type="EMBL" id="LAZR01039408">
    <property type="protein sequence ID" value="KKL17081.1"/>
    <property type="molecule type" value="Genomic_DNA"/>
</dbReference>